<dbReference type="EMBL" id="CP147248">
    <property type="protein sequence ID" value="WYJ87004.1"/>
    <property type="molecule type" value="Genomic_DNA"/>
</dbReference>
<sequence length="452" mass="50836">MRRKILLFMLSVILIFSLGFTNVSADSSDIVNIPDVNLRDTVKKSLGLTSDSDLTKENLLKLTEISSNNNNISSVEGLQYALNLRSINLAHNSIVDLDPLKPIFMNWQEYDTSSYFVVNLANNEISSLEVFQDISSLPTYSVFHFESNQIRDFSPMSHFPDNTFYASYPNDQTIILPTIHLMSSSYSFNIPYLNTGFPESNQQIEISYGGTVNNGTAQWNNLTKDGELSVSHSNYRDGPFGYKVTYIQPYVMEKAKVVAKYVDNKGNVISGDVVLTDNVGEKYTTEQKKIVGYTFKEVQGNASGIFTDQEQTVTYVYTKNSVAGGTVTTRYVDESGNPISENTVFTGNIGESYTTEQKIIADYTFKEVQGNPTGTFTEEEQTINYVYKENKKETNNTTGPSYNDQLPKKNETSNQKMLPKTGEKENRVLIIVGILLSSSLLLVFFYRKETIR</sequence>
<evidence type="ECO:0000313" key="11">
    <source>
        <dbReference type="EMBL" id="WYJ87004.1"/>
    </source>
</evidence>
<evidence type="ECO:0000256" key="2">
    <source>
        <dbReference type="ARBA" id="ARBA00022525"/>
    </source>
</evidence>
<reference evidence="12" key="1">
    <citation type="submission" date="2017-05" db="EMBL/GenBank/DDBJ databases">
        <title>The Genome Sequence of EEnterococcus faecalis 9F2_4866.</title>
        <authorList>
            <consortium name="The Broad Institute Genomics Platform"/>
            <consortium name="The Broad Institute Genomic Center for Infectious Diseases"/>
            <person name="Earl A."/>
            <person name="Manson A."/>
            <person name="Schwartman J."/>
            <person name="Gilmore M."/>
            <person name="Abouelleil A."/>
            <person name="Cao P."/>
            <person name="Chapman S."/>
            <person name="Cusick C."/>
            <person name="Shea T."/>
            <person name="Young S."/>
            <person name="Neafsey D."/>
            <person name="Nusbaum C."/>
            <person name="Birren B."/>
        </authorList>
    </citation>
    <scope>NUCLEOTIDE SEQUENCE [LARGE SCALE GENOMIC DNA]</scope>
    <source>
        <strain evidence="12">12C11_DIV0727</strain>
    </source>
</reference>
<dbReference type="Gene3D" id="3.10.20.320">
    <property type="entry name" value="Putative peptidoglycan bound protein (lpxtg motif)"/>
    <property type="match status" value="2"/>
</dbReference>
<protein>
    <recommendedName>
        <fullName evidence="10">Gram-positive cocci surface proteins LPxTG domain-containing protein</fullName>
    </recommendedName>
</protein>
<keyword evidence="8" id="KW-1133">Transmembrane helix</keyword>
<evidence type="ECO:0000256" key="3">
    <source>
        <dbReference type="ARBA" id="ARBA00022614"/>
    </source>
</evidence>
<dbReference type="InterPro" id="IPR050836">
    <property type="entry name" value="SDS22/Internalin_LRR"/>
</dbReference>
<evidence type="ECO:0000259" key="10">
    <source>
        <dbReference type="PROSITE" id="PS50847"/>
    </source>
</evidence>
<evidence type="ECO:0000256" key="4">
    <source>
        <dbReference type="ARBA" id="ARBA00022729"/>
    </source>
</evidence>
<feature type="compositionally biased region" description="Polar residues" evidence="7">
    <location>
        <begin position="395"/>
        <end position="404"/>
    </location>
</feature>
<feature type="transmembrane region" description="Helical" evidence="8">
    <location>
        <begin position="428"/>
        <end position="446"/>
    </location>
</feature>
<dbReference type="PROSITE" id="PS51450">
    <property type="entry name" value="LRR"/>
    <property type="match status" value="1"/>
</dbReference>
<keyword evidence="5" id="KW-0677">Repeat</keyword>
<dbReference type="InterPro" id="IPR001611">
    <property type="entry name" value="Leu-rich_rpt"/>
</dbReference>
<feature type="domain" description="Gram-positive cocci surface proteins LPxTG" evidence="10">
    <location>
        <begin position="418"/>
        <end position="452"/>
    </location>
</feature>
<evidence type="ECO:0000313" key="12">
    <source>
        <dbReference type="Proteomes" id="UP000195080"/>
    </source>
</evidence>
<dbReference type="SUPFAM" id="SSF52075">
    <property type="entry name" value="Outer arm dynein light chain 1"/>
    <property type="match status" value="1"/>
</dbReference>
<dbReference type="Proteomes" id="UP000195080">
    <property type="component" value="Chromosome"/>
</dbReference>
<organism evidence="11 12">
    <name type="scientific">Candidatus Enterococcus lemimoniae</name>
    <dbReference type="NCBI Taxonomy" id="1834167"/>
    <lineage>
        <taxon>Bacteria</taxon>
        <taxon>Bacillati</taxon>
        <taxon>Bacillota</taxon>
        <taxon>Bacilli</taxon>
        <taxon>Lactobacillales</taxon>
        <taxon>Enterococcaceae</taxon>
        <taxon>Enterococcus</taxon>
    </lineage>
</organism>
<feature type="chain" id="PRO_5046410110" description="Gram-positive cocci surface proteins LPxTG domain-containing protein" evidence="9">
    <location>
        <begin position="26"/>
        <end position="452"/>
    </location>
</feature>
<keyword evidence="8" id="KW-0472">Membrane</keyword>
<keyword evidence="1" id="KW-0134">Cell wall</keyword>
<dbReference type="InterPro" id="IPR032675">
    <property type="entry name" value="LRR_dom_sf"/>
</dbReference>
<feature type="signal peptide" evidence="9">
    <location>
        <begin position="1"/>
        <end position="25"/>
    </location>
</feature>
<evidence type="ECO:0000256" key="6">
    <source>
        <dbReference type="ARBA" id="ARBA00023088"/>
    </source>
</evidence>
<dbReference type="Pfam" id="PF00746">
    <property type="entry name" value="Gram_pos_anchor"/>
    <property type="match status" value="1"/>
</dbReference>
<dbReference type="PROSITE" id="PS50847">
    <property type="entry name" value="GRAM_POS_ANCHORING"/>
    <property type="match status" value="1"/>
</dbReference>
<dbReference type="NCBIfam" id="TIGR01167">
    <property type="entry name" value="LPXTG_anchor"/>
    <property type="match status" value="1"/>
</dbReference>
<evidence type="ECO:0000256" key="1">
    <source>
        <dbReference type="ARBA" id="ARBA00022512"/>
    </source>
</evidence>
<dbReference type="InterPro" id="IPR009459">
    <property type="entry name" value="MucBP_dom"/>
</dbReference>
<dbReference type="RefSeq" id="WP_086445466.1">
    <property type="nucleotide sequence ID" value="NZ_CP147248.1"/>
</dbReference>
<evidence type="ECO:0000256" key="8">
    <source>
        <dbReference type="SAM" id="Phobius"/>
    </source>
</evidence>
<reference evidence="11 12" key="2">
    <citation type="submission" date="2024-03" db="EMBL/GenBank/DDBJ databases">
        <title>The Genome Sequence of Enterococcus sp. DIV0727d.</title>
        <authorList>
            <consortium name="The Broad Institute Genomics Platform"/>
            <consortium name="The Broad Institute Microbial Omics Core"/>
            <consortium name="The Broad Institute Genomic Center for Infectious Diseases"/>
            <person name="Earl A."/>
            <person name="Manson A."/>
            <person name="Gilmore M."/>
            <person name="Schwartman J."/>
            <person name="Shea T."/>
            <person name="Abouelleil A."/>
            <person name="Cao P."/>
            <person name="Chapman S."/>
            <person name="Cusick C."/>
            <person name="Young S."/>
            <person name="Neafsey D."/>
            <person name="Nusbaum C."/>
            <person name="Birren B."/>
        </authorList>
    </citation>
    <scope>NUCLEOTIDE SEQUENCE [LARGE SCALE GENOMIC DNA]</scope>
    <source>
        <strain evidence="11 12">12C11_DIV0727</strain>
    </source>
</reference>
<proteinExistence type="predicted"/>
<evidence type="ECO:0000256" key="5">
    <source>
        <dbReference type="ARBA" id="ARBA00022737"/>
    </source>
</evidence>
<name>A0ABZ2T879_9ENTE</name>
<dbReference type="PANTHER" id="PTHR46652:SF3">
    <property type="entry name" value="LEUCINE-RICH REPEAT-CONTAINING PROTEIN 9"/>
    <property type="match status" value="1"/>
</dbReference>
<evidence type="ECO:0000256" key="7">
    <source>
        <dbReference type="SAM" id="MobiDB-lite"/>
    </source>
</evidence>
<keyword evidence="12" id="KW-1185">Reference proteome</keyword>
<evidence type="ECO:0000256" key="9">
    <source>
        <dbReference type="SAM" id="SignalP"/>
    </source>
</evidence>
<dbReference type="PANTHER" id="PTHR46652">
    <property type="entry name" value="LEUCINE-RICH REPEAT AND IQ DOMAIN-CONTAINING PROTEIN 1-RELATED"/>
    <property type="match status" value="1"/>
</dbReference>
<dbReference type="Pfam" id="PF06458">
    <property type="entry name" value="MucBP"/>
    <property type="match status" value="2"/>
</dbReference>
<keyword evidence="2" id="KW-0964">Secreted</keyword>
<feature type="region of interest" description="Disordered" evidence="7">
    <location>
        <begin position="390"/>
        <end position="420"/>
    </location>
</feature>
<accession>A0ABZ2T879</accession>
<keyword evidence="3" id="KW-0433">Leucine-rich repeat</keyword>
<keyword evidence="4 9" id="KW-0732">Signal</keyword>
<dbReference type="Gene3D" id="3.80.10.10">
    <property type="entry name" value="Ribonuclease Inhibitor"/>
    <property type="match status" value="1"/>
</dbReference>
<dbReference type="InterPro" id="IPR019931">
    <property type="entry name" value="LPXTG_anchor"/>
</dbReference>
<keyword evidence="8" id="KW-0812">Transmembrane</keyword>
<gene>
    <name evidence="11" type="ORF">A5866_002088</name>
</gene>
<keyword evidence="6" id="KW-0572">Peptidoglycan-anchor</keyword>